<reference evidence="2 3" key="1">
    <citation type="journal article" date="2011" name="J. Bacteriol.">
        <title>Complete genome of the cellulolytic ruminal bacterium Ruminococcus albus 7.</title>
        <authorList>
            <person name="Suen G."/>
            <person name="Stevenson D.M."/>
            <person name="Bruce D.C."/>
            <person name="Chertkov O."/>
            <person name="Copeland A."/>
            <person name="Cheng J.F."/>
            <person name="Detter C."/>
            <person name="Detter J.C."/>
            <person name="Goodwin L.A."/>
            <person name="Han C.S."/>
            <person name="Hauser L.J."/>
            <person name="Ivanova N.N."/>
            <person name="Kyrpides N.C."/>
            <person name="Land M.L."/>
            <person name="Lapidus A."/>
            <person name="Lucas S."/>
            <person name="Ovchinnikova G."/>
            <person name="Pitluck S."/>
            <person name="Tapia R."/>
            <person name="Woyke T."/>
            <person name="Boyum J."/>
            <person name="Mead D."/>
            <person name="Weimer P.J."/>
        </authorList>
    </citation>
    <scope>NUCLEOTIDE SEQUENCE [LARGE SCALE GENOMIC DNA]</scope>
    <source>
        <strain evidence="3">ATCC 27210 / DSM 20455 / JCM 14654 / NCDO 2250 / 7</strain>
    </source>
</reference>
<sequence>MSIEKNYEYDGAWFGKEKVSFNGRVYEVDVQIDSDDEDMIPDNAKEVLTDLLNNMENYTSKVADSILDYYNDRRDELGYSDEENSDYPEIDTAEEILDMVSLIGITVPDQDDYDDTAFSLVFDCTWDKENGVGVCLEGGEVEDVGFQDIAL</sequence>
<feature type="domain" description="DUF6985" evidence="1">
    <location>
        <begin position="5"/>
        <end position="150"/>
    </location>
</feature>
<dbReference type="STRING" id="697329.Rumal_2049"/>
<organism evidence="2 3">
    <name type="scientific">Ruminococcus albus (strain ATCC 27210 / DSM 20455 / JCM 14654 / NCDO 2250 / 7)</name>
    <dbReference type="NCBI Taxonomy" id="697329"/>
    <lineage>
        <taxon>Bacteria</taxon>
        <taxon>Bacillati</taxon>
        <taxon>Bacillota</taxon>
        <taxon>Clostridia</taxon>
        <taxon>Eubacteriales</taxon>
        <taxon>Oscillospiraceae</taxon>
        <taxon>Ruminococcus</taxon>
    </lineage>
</organism>
<accession>E6UAZ5</accession>
<dbReference type="InterPro" id="IPR054254">
    <property type="entry name" value="DUF6985"/>
</dbReference>
<name>E6UAZ5_RUMA7</name>
<gene>
    <name evidence="2" type="ordered locus">Rumal_2049</name>
</gene>
<protein>
    <recommendedName>
        <fullName evidence="1">DUF6985 domain-containing protein</fullName>
    </recommendedName>
</protein>
<dbReference type="RefSeq" id="WP_013498701.1">
    <property type="nucleotide sequence ID" value="NC_014833.1"/>
</dbReference>
<dbReference type="Pfam" id="PF22481">
    <property type="entry name" value="DUF6985"/>
    <property type="match status" value="1"/>
</dbReference>
<evidence type="ECO:0000313" key="2">
    <source>
        <dbReference type="EMBL" id="ADU22541.1"/>
    </source>
</evidence>
<dbReference type="HOGENOM" id="CLU_142844_0_0_9"/>
<dbReference type="Proteomes" id="UP000006919">
    <property type="component" value="Chromosome"/>
</dbReference>
<dbReference type="OrthoDB" id="3477708at2"/>
<dbReference type="KEGG" id="ral:Rumal_2049"/>
<evidence type="ECO:0000259" key="1">
    <source>
        <dbReference type="Pfam" id="PF22481"/>
    </source>
</evidence>
<dbReference type="eggNOG" id="ENOG5030TYG">
    <property type="taxonomic scope" value="Bacteria"/>
</dbReference>
<dbReference type="EMBL" id="CP002403">
    <property type="protein sequence ID" value="ADU22541.1"/>
    <property type="molecule type" value="Genomic_DNA"/>
</dbReference>
<dbReference type="AlphaFoldDB" id="E6UAZ5"/>
<evidence type="ECO:0000313" key="3">
    <source>
        <dbReference type="Proteomes" id="UP000006919"/>
    </source>
</evidence>
<proteinExistence type="predicted"/>